<feature type="region of interest" description="Disordered" evidence="1">
    <location>
        <begin position="234"/>
        <end position="259"/>
    </location>
</feature>
<dbReference type="InterPro" id="IPR038287">
    <property type="entry name" value="Cse2_sf"/>
</dbReference>
<feature type="region of interest" description="Disordered" evidence="1">
    <location>
        <begin position="107"/>
        <end position="164"/>
    </location>
</feature>
<dbReference type="Gene3D" id="1.10.520.40">
    <property type="entry name" value="CRISPR-associated protein Cse2"/>
    <property type="match status" value="1"/>
</dbReference>
<dbReference type="OrthoDB" id="4195769at2"/>
<dbReference type="Proteomes" id="UP000610124">
    <property type="component" value="Unassembled WGS sequence"/>
</dbReference>
<proteinExistence type="predicted"/>
<dbReference type="NCBIfam" id="TIGR02548">
    <property type="entry name" value="casB_cse2"/>
    <property type="match status" value="1"/>
</dbReference>
<dbReference type="InterPro" id="IPR013382">
    <property type="entry name" value="CRISPR-assoc_prot_Cse2"/>
</dbReference>
<name>A0A8H9LQV6_KITAU</name>
<sequence length="259" mass="28507">MSNTAAIPGPAKPADDEAPRPNASDVVPTLGRARAFTSRIDLRSHEDAGVRAALRRGVGKDLDAVPFMHRFVASWLTDEQTRNRDVQRAYYTVASLIAAQRRDQYAAAKNQAQTKDDPAGGPDQDASGPQNDPGPAAAKRNPPRSLGHAFADGVLKGGQGSGLRETSAETRLNLLTRQSVDGLHRHLPGAVRQLRERDVEIDWARLLVDLCQWRRRSATIKRIWLQDYHRTLQKDGERRARDQDDHQADGADDTGSTDA</sequence>
<dbReference type="EMBL" id="BMUB01000022">
    <property type="protein sequence ID" value="GGU99263.1"/>
    <property type="molecule type" value="Genomic_DNA"/>
</dbReference>
<feature type="compositionally biased region" description="Basic and acidic residues" evidence="1">
    <location>
        <begin position="234"/>
        <end position="249"/>
    </location>
</feature>
<gene>
    <name evidence="2" type="ORF">GCM10010502_62100</name>
</gene>
<comment type="caution">
    <text evidence="2">The sequence shown here is derived from an EMBL/GenBank/DDBJ whole genome shotgun (WGS) entry which is preliminary data.</text>
</comment>
<organism evidence="2 3">
    <name type="scientific">Kitasatospora aureofaciens</name>
    <name type="common">Streptomyces aureofaciens</name>
    <dbReference type="NCBI Taxonomy" id="1894"/>
    <lineage>
        <taxon>Bacteria</taxon>
        <taxon>Bacillati</taxon>
        <taxon>Actinomycetota</taxon>
        <taxon>Actinomycetes</taxon>
        <taxon>Kitasatosporales</taxon>
        <taxon>Streptomycetaceae</taxon>
        <taxon>Kitasatospora</taxon>
    </lineage>
</organism>
<protein>
    <recommendedName>
        <fullName evidence="4">Type I-E CRISPR-associated protein Cse2/CasB</fullName>
    </recommendedName>
</protein>
<dbReference type="Pfam" id="PF09485">
    <property type="entry name" value="CRISPR_Cse2"/>
    <property type="match status" value="1"/>
</dbReference>
<reference evidence="2 3" key="1">
    <citation type="journal article" date="2014" name="Int. J. Syst. Evol. Microbiol.">
        <title>Complete genome sequence of Corynebacterium casei LMG S-19264T (=DSM 44701T), isolated from a smear-ripened cheese.</title>
        <authorList>
            <consortium name="US DOE Joint Genome Institute (JGI-PGF)"/>
            <person name="Walter F."/>
            <person name="Albersmeier A."/>
            <person name="Kalinowski J."/>
            <person name="Ruckert C."/>
        </authorList>
    </citation>
    <scope>NUCLEOTIDE SEQUENCE [LARGE SCALE GENOMIC DNA]</scope>
    <source>
        <strain evidence="2 3">JCM 4434</strain>
    </source>
</reference>
<evidence type="ECO:0000313" key="2">
    <source>
        <dbReference type="EMBL" id="GGU99263.1"/>
    </source>
</evidence>
<dbReference type="RefSeq" id="WP_050366222.1">
    <property type="nucleotide sequence ID" value="NZ_BMUB01000022.1"/>
</dbReference>
<evidence type="ECO:0000256" key="1">
    <source>
        <dbReference type="SAM" id="MobiDB-lite"/>
    </source>
</evidence>
<evidence type="ECO:0000313" key="3">
    <source>
        <dbReference type="Proteomes" id="UP000610124"/>
    </source>
</evidence>
<dbReference type="AlphaFoldDB" id="A0A8H9LQV6"/>
<evidence type="ECO:0008006" key="4">
    <source>
        <dbReference type="Google" id="ProtNLM"/>
    </source>
</evidence>
<accession>A0A8H9LQV6</accession>
<dbReference type="GeneID" id="97489154"/>
<feature type="region of interest" description="Disordered" evidence="1">
    <location>
        <begin position="1"/>
        <end position="26"/>
    </location>
</feature>